<dbReference type="EMBL" id="JBBPFD010000013">
    <property type="protein sequence ID" value="KAK7901741.1"/>
    <property type="molecule type" value="Genomic_DNA"/>
</dbReference>
<evidence type="ECO:0000313" key="2">
    <source>
        <dbReference type="Proteomes" id="UP001460270"/>
    </source>
</evidence>
<sequence>MCYRREGRNCSYEPTKMTKPQLHCVKNLQQTEVSTSLISGHEPTQHSSLCHSYRTGFSGSFFNPDQTACQNNLLWHHTLSGVSAQQL</sequence>
<proteinExistence type="predicted"/>
<comment type="caution">
    <text evidence="1">The sequence shown here is derived from an EMBL/GenBank/DDBJ whole genome shotgun (WGS) entry which is preliminary data.</text>
</comment>
<reference evidence="2" key="1">
    <citation type="submission" date="2024-04" db="EMBL/GenBank/DDBJ databases">
        <title>Salinicola lusitanus LLJ914,a marine bacterium isolated from the Okinawa Trough.</title>
        <authorList>
            <person name="Li J."/>
        </authorList>
    </citation>
    <scope>NUCLEOTIDE SEQUENCE [LARGE SCALE GENOMIC DNA]</scope>
</reference>
<evidence type="ECO:0000313" key="1">
    <source>
        <dbReference type="EMBL" id="KAK7901741.1"/>
    </source>
</evidence>
<accession>A0AAW0NVU6</accession>
<keyword evidence="2" id="KW-1185">Reference proteome</keyword>
<gene>
    <name evidence="1" type="ORF">WMY93_018510</name>
</gene>
<dbReference type="AlphaFoldDB" id="A0AAW0NVU6"/>
<organism evidence="1 2">
    <name type="scientific">Mugilogobius chulae</name>
    <name type="common">yellowstripe goby</name>
    <dbReference type="NCBI Taxonomy" id="88201"/>
    <lineage>
        <taxon>Eukaryota</taxon>
        <taxon>Metazoa</taxon>
        <taxon>Chordata</taxon>
        <taxon>Craniata</taxon>
        <taxon>Vertebrata</taxon>
        <taxon>Euteleostomi</taxon>
        <taxon>Actinopterygii</taxon>
        <taxon>Neopterygii</taxon>
        <taxon>Teleostei</taxon>
        <taxon>Neoteleostei</taxon>
        <taxon>Acanthomorphata</taxon>
        <taxon>Gobiaria</taxon>
        <taxon>Gobiiformes</taxon>
        <taxon>Gobioidei</taxon>
        <taxon>Gobiidae</taxon>
        <taxon>Gobionellinae</taxon>
        <taxon>Mugilogobius</taxon>
    </lineage>
</organism>
<protein>
    <submittedName>
        <fullName evidence="1">Uncharacterized protein</fullName>
    </submittedName>
</protein>
<name>A0AAW0NVU6_9GOBI</name>
<dbReference type="Proteomes" id="UP001460270">
    <property type="component" value="Unassembled WGS sequence"/>
</dbReference>